<evidence type="ECO:0000313" key="2">
    <source>
        <dbReference type="Proteomes" id="UP001570846"/>
    </source>
</evidence>
<organism evidence="1 2">
    <name type="scientific">Rufibacter glacialis</name>
    <dbReference type="NCBI Taxonomy" id="1259555"/>
    <lineage>
        <taxon>Bacteria</taxon>
        <taxon>Pseudomonadati</taxon>
        <taxon>Bacteroidota</taxon>
        <taxon>Cytophagia</taxon>
        <taxon>Cytophagales</taxon>
        <taxon>Hymenobacteraceae</taxon>
        <taxon>Rufibacter</taxon>
    </lineage>
</organism>
<dbReference type="RefSeq" id="WP_188687140.1">
    <property type="nucleotide sequence ID" value="NZ_BMMG01000010.1"/>
</dbReference>
<proteinExistence type="predicted"/>
<dbReference type="EMBL" id="JBGOGF010000012">
    <property type="protein sequence ID" value="MFA1773336.1"/>
    <property type="molecule type" value="Genomic_DNA"/>
</dbReference>
<dbReference type="Proteomes" id="UP001570846">
    <property type="component" value="Unassembled WGS sequence"/>
</dbReference>
<sequence length="53" mass="6027">MEKEIQNTEELKNKILKGLDLAFIKLVKAKQKVNGELVFSQDGKIIRVKATDL</sequence>
<gene>
    <name evidence="1" type="ORF">ACD591_18700</name>
</gene>
<comment type="caution">
    <text evidence="1">The sequence shown here is derived from an EMBL/GenBank/DDBJ whole genome shotgun (WGS) entry which is preliminary data.</text>
</comment>
<evidence type="ECO:0000313" key="1">
    <source>
        <dbReference type="EMBL" id="MFA1773336.1"/>
    </source>
</evidence>
<evidence type="ECO:0008006" key="3">
    <source>
        <dbReference type="Google" id="ProtNLM"/>
    </source>
</evidence>
<protein>
    <recommendedName>
        <fullName evidence="3">DUF2292 domain-containing protein</fullName>
    </recommendedName>
</protein>
<name>A0ABV4RL96_9BACT</name>
<keyword evidence="2" id="KW-1185">Reference proteome</keyword>
<accession>A0ABV4RL96</accession>
<reference evidence="1 2" key="1">
    <citation type="submission" date="2024-08" db="EMBL/GenBank/DDBJ databases">
        <authorList>
            <person name="Wei W."/>
        </authorList>
    </citation>
    <scope>NUCLEOTIDE SEQUENCE [LARGE SCALE GENOMIC DNA]</scope>
    <source>
        <strain evidence="1 2">XU2</strain>
    </source>
</reference>